<reference evidence="1" key="1">
    <citation type="journal article" date="2020" name="mSystems">
        <title>Genome- and Community-Level Interaction Insights into Carbon Utilization and Element Cycling Functions of Hydrothermarchaeota in Hydrothermal Sediment.</title>
        <authorList>
            <person name="Zhou Z."/>
            <person name="Liu Y."/>
            <person name="Xu W."/>
            <person name="Pan J."/>
            <person name="Luo Z.H."/>
            <person name="Li M."/>
        </authorList>
    </citation>
    <scope>NUCLEOTIDE SEQUENCE [LARGE SCALE GENOMIC DNA]</scope>
    <source>
        <strain evidence="1">SpSt-418</strain>
    </source>
</reference>
<organism evidence="1">
    <name type="scientific">Oscillatoriales cyanobacterium SpSt-418</name>
    <dbReference type="NCBI Taxonomy" id="2282169"/>
    <lineage>
        <taxon>Bacteria</taxon>
        <taxon>Bacillati</taxon>
        <taxon>Cyanobacteriota</taxon>
        <taxon>Cyanophyceae</taxon>
        <taxon>Oscillatoriophycideae</taxon>
        <taxon>Oscillatoriales</taxon>
    </lineage>
</organism>
<proteinExistence type="predicted"/>
<dbReference type="AlphaFoldDB" id="A0A7C3KDN9"/>
<evidence type="ECO:0008006" key="2">
    <source>
        <dbReference type="Google" id="ProtNLM"/>
    </source>
</evidence>
<comment type="caution">
    <text evidence="1">The sequence shown here is derived from an EMBL/GenBank/DDBJ whole genome shotgun (WGS) entry which is preliminary data.</text>
</comment>
<protein>
    <recommendedName>
        <fullName evidence="2">HEAT repeat domain-containing protein</fullName>
    </recommendedName>
</protein>
<gene>
    <name evidence="1" type="ORF">ENR64_06070</name>
</gene>
<accession>A0A7C3KDN9</accession>
<sequence length="59" mass="6692">MRLNAATTSKLNELVVLLNGDKQAVKRLVLAAMSRYPHHPAAWYVEKVMSDLTRDRGVR</sequence>
<dbReference type="EMBL" id="DSRU01000070">
    <property type="protein sequence ID" value="HFM97325.1"/>
    <property type="molecule type" value="Genomic_DNA"/>
</dbReference>
<evidence type="ECO:0000313" key="1">
    <source>
        <dbReference type="EMBL" id="HFM97325.1"/>
    </source>
</evidence>
<name>A0A7C3KDN9_9CYAN</name>